<dbReference type="Proteomes" id="UP000182983">
    <property type="component" value="Unassembled WGS sequence"/>
</dbReference>
<gene>
    <name evidence="2" type="ORF">SAMN04244559_01692</name>
</gene>
<proteinExistence type="predicted"/>
<keyword evidence="1" id="KW-0472">Membrane</keyword>
<feature type="transmembrane region" description="Helical" evidence="1">
    <location>
        <begin position="68"/>
        <end position="87"/>
    </location>
</feature>
<reference evidence="3" key="1">
    <citation type="submission" date="2016-10" db="EMBL/GenBank/DDBJ databases">
        <authorList>
            <person name="Varghese N."/>
            <person name="Submissions S."/>
        </authorList>
    </citation>
    <scope>NUCLEOTIDE SEQUENCE [LARGE SCALE GENOMIC DNA]</scope>
    <source>
        <strain evidence="3">DSM 13234</strain>
    </source>
</reference>
<accession>A0A1H6HGY5</accession>
<sequence length="189" mass="20822">MGHGLHDDMNSDGNDFLAPLRQALHIAHGPVAISLYNIFILYIVASSLVACYGILVGGFDIISHEIEAATGGISTILVGYGVVLESRRELMEFYRIYPKYYNEFEGELDAACHGPGLIYLVLGLLVEIIKEVITAPNNIINTDGADWPLTVVAVIFLLLSSFVLVSQSFGLIRMRFFPARQSAKLQPRH</sequence>
<protein>
    <submittedName>
        <fullName evidence="2">Uncharacterized protein</fullName>
    </submittedName>
</protein>
<feature type="transmembrane region" description="Helical" evidence="1">
    <location>
        <begin position="149"/>
        <end position="172"/>
    </location>
</feature>
<dbReference type="EMBL" id="FNWO01000006">
    <property type="protein sequence ID" value="SEH35021.1"/>
    <property type="molecule type" value="Genomic_DNA"/>
</dbReference>
<keyword evidence="1" id="KW-0812">Transmembrane</keyword>
<keyword evidence="1" id="KW-1133">Transmembrane helix</keyword>
<evidence type="ECO:0000256" key="1">
    <source>
        <dbReference type="SAM" id="Phobius"/>
    </source>
</evidence>
<feature type="transmembrane region" description="Helical" evidence="1">
    <location>
        <begin position="108"/>
        <end position="129"/>
    </location>
</feature>
<keyword evidence="3" id="KW-1185">Reference proteome</keyword>
<dbReference type="AlphaFoldDB" id="A0A1H6HGY5"/>
<organism evidence="2 3">
    <name type="scientific">Magnetospirillum fulvum</name>
    <name type="common">Rhodospirillum fulvum</name>
    <dbReference type="NCBI Taxonomy" id="1082"/>
    <lineage>
        <taxon>Bacteria</taxon>
        <taxon>Pseudomonadati</taxon>
        <taxon>Pseudomonadota</taxon>
        <taxon>Alphaproteobacteria</taxon>
        <taxon>Rhodospirillales</taxon>
        <taxon>Rhodospirillaceae</taxon>
        <taxon>Magnetospirillum</taxon>
    </lineage>
</organism>
<evidence type="ECO:0000313" key="2">
    <source>
        <dbReference type="EMBL" id="SEH35021.1"/>
    </source>
</evidence>
<feature type="transmembrane region" description="Helical" evidence="1">
    <location>
        <begin position="39"/>
        <end position="62"/>
    </location>
</feature>
<name>A0A1H6HGY5_MAGFU</name>
<evidence type="ECO:0000313" key="3">
    <source>
        <dbReference type="Proteomes" id="UP000182983"/>
    </source>
</evidence>